<accession>A0ABN7NWH5</accession>
<organism evidence="2 3">
    <name type="scientific">Timema podura</name>
    <name type="common">Walking stick</name>
    <dbReference type="NCBI Taxonomy" id="61482"/>
    <lineage>
        <taxon>Eukaryota</taxon>
        <taxon>Metazoa</taxon>
        <taxon>Ecdysozoa</taxon>
        <taxon>Arthropoda</taxon>
        <taxon>Hexapoda</taxon>
        <taxon>Insecta</taxon>
        <taxon>Pterygota</taxon>
        <taxon>Neoptera</taxon>
        <taxon>Polyneoptera</taxon>
        <taxon>Phasmatodea</taxon>
        <taxon>Timematodea</taxon>
        <taxon>Timematoidea</taxon>
        <taxon>Timematidae</taxon>
        <taxon>Timema</taxon>
    </lineage>
</organism>
<evidence type="ECO:0000313" key="3">
    <source>
        <dbReference type="Proteomes" id="UP001153148"/>
    </source>
</evidence>
<dbReference type="Proteomes" id="UP001153148">
    <property type="component" value="Unassembled WGS sequence"/>
</dbReference>
<feature type="signal peptide" evidence="1">
    <location>
        <begin position="1"/>
        <end position="27"/>
    </location>
</feature>
<gene>
    <name evidence="2" type="ORF">TPAB3V08_LOCUS7074</name>
</gene>
<sequence length="151" mass="16928">MPLGACTFAIRIWVFFFYHIASRSTLAKLDKIQYAAVRVCLGAGRTSPTDESFTKWSSSGEEMLCQCGGVVHVLDMQHGRIKTTLGQIGDVEDEDTVTTFTLSPDNETVITSHKSGLFRLWNWRVELVSNEPRAESQEHNPSCTHFDSLMV</sequence>
<dbReference type="InterPro" id="IPR015943">
    <property type="entry name" value="WD40/YVTN_repeat-like_dom_sf"/>
</dbReference>
<dbReference type="InterPro" id="IPR036322">
    <property type="entry name" value="WD40_repeat_dom_sf"/>
</dbReference>
<dbReference type="SUPFAM" id="SSF50978">
    <property type="entry name" value="WD40 repeat-like"/>
    <property type="match status" value="1"/>
</dbReference>
<name>A0ABN7NWH5_TIMPD</name>
<keyword evidence="1" id="KW-0732">Signal</keyword>
<reference evidence="2" key="1">
    <citation type="submission" date="2021-03" db="EMBL/GenBank/DDBJ databases">
        <authorList>
            <person name="Tran Van P."/>
        </authorList>
    </citation>
    <scope>NUCLEOTIDE SEQUENCE</scope>
</reference>
<keyword evidence="3" id="KW-1185">Reference proteome</keyword>
<dbReference type="EMBL" id="CAJPIN010011425">
    <property type="protein sequence ID" value="CAG2060116.1"/>
    <property type="molecule type" value="Genomic_DNA"/>
</dbReference>
<evidence type="ECO:0000313" key="2">
    <source>
        <dbReference type="EMBL" id="CAG2060116.1"/>
    </source>
</evidence>
<comment type="caution">
    <text evidence="2">The sequence shown here is derived from an EMBL/GenBank/DDBJ whole genome shotgun (WGS) entry which is preliminary data.</text>
</comment>
<dbReference type="Gene3D" id="2.130.10.10">
    <property type="entry name" value="YVTN repeat-like/Quinoprotein amine dehydrogenase"/>
    <property type="match status" value="1"/>
</dbReference>
<proteinExistence type="predicted"/>
<protein>
    <submittedName>
        <fullName evidence="2">Uncharacterized protein</fullName>
    </submittedName>
</protein>
<feature type="chain" id="PRO_5047003537" evidence="1">
    <location>
        <begin position="28"/>
        <end position="151"/>
    </location>
</feature>
<evidence type="ECO:0000256" key="1">
    <source>
        <dbReference type="SAM" id="SignalP"/>
    </source>
</evidence>